<protein>
    <recommendedName>
        <fullName evidence="4">Phospholipase</fullName>
    </recommendedName>
</protein>
<evidence type="ECO:0000256" key="1">
    <source>
        <dbReference type="SAM" id="Phobius"/>
    </source>
</evidence>
<evidence type="ECO:0000313" key="3">
    <source>
        <dbReference type="Proteomes" id="UP000183750"/>
    </source>
</evidence>
<keyword evidence="1" id="KW-1133">Transmembrane helix</keyword>
<dbReference type="Proteomes" id="UP000183750">
    <property type="component" value="Unassembled WGS sequence"/>
</dbReference>
<dbReference type="SUPFAM" id="SSF53955">
    <property type="entry name" value="Lysozyme-like"/>
    <property type="match status" value="1"/>
</dbReference>
<keyword evidence="1" id="KW-0812">Transmembrane</keyword>
<dbReference type="InterPro" id="IPR023346">
    <property type="entry name" value="Lysozyme-like_dom_sf"/>
</dbReference>
<feature type="transmembrane region" description="Helical" evidence="1">
    <location>
        <begin position="28"/>
        <end position="47"/>
    </location>
</feature>
<organism evidence="2 3">
    <name type="scientific">Microbacterium hydrocarbonoxydans</name>
    <dbReference type="NCBI Taxonomy" id="273678"/>
    <lineage>
        <taxon>Bacteria</taxon>
        <taxon>Bacillati</taxon>
        <taxon>Actinomycetota</taxon>
        <taxon>Actinomycetes</taxon>
        <taxon>Micrococcales</taxon>
        <taxon>Microbacteriaceae</taxon>
        <taxon>Microbacterium</taxon>
    </lineage>
</organism>
<name>A0A1H4NUK2_9MICO</name>
<dbReference type="AlphaFoldDB" id="A0A1H4NUK2"/>
<keyword evidence="1" id="KW-0472">Membrane</keyword>
<dbReference type="EMBL" id="FNSQ01000005">
    <property type="protein sequence ID" value="SEB98819.1"/>
    <property type="molecule type" value="Genomic_DNA"/>
</dbReference>
<gene>
    <name evidence="2" type="ORF">SAMN04489807_2586</name>
</gene>
<evidence type="ECO:0000313" key="2">
    <source>
        <dbReference type="EMBL" id="SEB98819.1"/>
    </source>
</evidence>
<dbReference type="RefSeq" id="WP_060926737.1">
    <property type="nucleotide sequence ID" value="NZ_FNSQ01000005.1"/>
</dbReference>
<reference evidence="3" key="1">
    <citation type="submission" date="2016-10" db="EMBL/GenBank/DDBJ databases">
        <authorList>
            <person name="Varghese N."/>
            <person name="Submissions S."/>
        </authorList>
    </citation>
    <scope>NUCLEOTIDE SEQUENCE [LARGE SCALE GENOMIC DNA]</scope>
    <source>
        <strain evidence="3">DSM 16089</strain>
    </source>
</reference>
<accession>A0A1H4NUK2</accession>
<sequence length="297" mass="30064">MLQNTRALRRAHAAASARNAITARRPKIIFGTVTGAVLGLALTVGMASGPAAGAELPDAVADVSSFVTGTEPLAKTADSSAITIALAEDAIEAAETLNTQVADSGLDLGAAPARVATDELAADVQRLGGDRAEMSALLVAGISVDAITGTAQVESETAALQKALTAAQEKKAADDAAKKAAEQAAAEAAALAEANTVDGAKATAREMAASEYGWGDDQFSCLDSLWTKESGWNYQAYNAGGGATGIPQALPGSKMASAGSDWQTNAATQIAWGLGYISSVYGAPCSAWSHSQATNWY</sequence>
<proteinExistence type="predicted"/>
<keyword evidence="3" id="KW-1185">Reference proteome</keyword>
<evidence type="ECO:0008006" key="4">
    <source>
        <dbReference type="Google" id="ProtNLM"/>
    </source>
</evidence>